<dbReference type="RefSeq" id="WP_195896314.1">
    <property type="nucleotide sequence ID" value="NZ_JADOGI010000043.1"/>
</dbReference>
<comment type="caution">
    <text evidence="1">The sequence shown here is derived from an EMBL/GenBank/DDBJ whole genome shotgun (WGS) entry which is preliminary data.</text>
</comment>
<evidence type="ECO:0000313" key="2">
    <source>
        <dbReference type="Proteomes" id="UP000605361"/>
    </source>
</evidence>
<reference evidence="1" key="1">
    <citation type="submission" date="2020-11" db="EMBL/GenBank/DDBJ databases">
        <title>Whole-genome analyses of Nonomuraea sp. K274.</title>
        <authorList>
            <person name="Veyisoglu A."/>
        </authorList>
    </citation>
    <scope>NUCLEOTIDE SEQUENCE</scope>
    <source>
        <strain evidence="1">K274</strain>
    </source>
</reference>
<gene>
    <name evidence="1" type="ORF">ITP53_16745</name>
</gene>
<dbReference type="EMBL" id="JADOGI010000043">
    <property type="protein sequence ID" value="MBF8187351.1"/>
    <property type="molecule type" value="Genomic_DNA"/>
</dbReference>
<dbReference type="AlphaFoldDB" id="A0A931A6W1"/>
<name>A0A931A6W1_9ACTN</name>
<keyword evidence="2" id="KW-1185">Reference proteome</keyword>
<proteinExistence type="predicted"/>
<organism evidence="1 2">
    <name type="scientific">Nonomuraea cypriaca</name>
    <dbReference type="NCBI Taxonomy" id="1187855"/>
    <lineage>
        <taxon>Bacteria</taxon>
        <taxon>Bacillati</taxon>
        <taxon>Actinomycetota</taxon>
        <taxon>Actinomycetes</taxon>
        <taxon>Streptosporangiales</taxon>
        <taxon>Streptosporangiaceae</taxon>
        <taxon>Nonomuraea</taxon>
    </lineage>
</organism>
<protein>
    <submittedName>
        <fullName evidence="1">Uncharacterized protein</fullName>
    </submittedName>
</protein>
<accession>A0A931A6W1</accession>
<dbReference type="Proteomes" id="UP000605361">
    <property type="component" value="Unassembled WGS sequence"/>
</dbReference>
<evidence type="ECO:0000313" key="1">
    <source>
        <dbReference type="EMBL" id="MBF8187351.1"/>
    </source>
</evidence>
<sequence>MAGIMTGPEHYREAERLLAMQDVVNKLPHADIAMIQQQAQVHATLAHAAATALTGPSAVYDDDPEIKAWVEVAGTKPPADPDPEAAPEVLAALTETLGEALCHDPAFDPEQIARSVLAAFTVERRRP</sequence>